<dbReference type="GO" id="GO:0003989">
    <property type="term" value="F:acetyl-CoA carboxylase activity"/>
    <property type="evidence" value="ECO:0007669"/>
    <property type="project" value="InterPro"/>
</dbReference>
<protein>
    <recommendedName>
        <fullName evidence="4">Acyl-CoA carboxylase subunit epsilon</fullName>
    </recommendedName>
</protein>
<name>D9WCQ0_9ACTN</name>
<evidence type="ECO:0000256" key="1">
    <source>
        <dbReference type="SAM" id="MobiDB-lite"/>
    </source>
</evidence>
<keyword evidence="3" id="KW-1185">Reference proteome</keyword>
<organism evidence="2 3">
    <name type="scientific">Streptomyces himastatinicus ATCC 53653</name>
    <dbReference type="NCBI Taxonomy" id="457427"/>
    <lineage>
        <taxon>Bacteria</taxon>
        <taxon>Bacillati</taxon>
        <taxon>Actinomycetota</taxon>
        <taxon>Actinomycetes</taxon>
        <taxon>Kitasatosporales</taxon>
        <taxon>Streptomycetaceae</taxon>
        <taxon>Streptomyces</taxon>
        <taxon>Streptomyces violaceusniger group</taxon>
    </lineage>
</organism>
<feature type="region of interest" description="Disordered" evidence="1">
    <location>
        <begin position="72"/>
        <end position="138"/>
    </location>
</feature>
<reference evidence="2 3" key="1">
    <citation type="submission" date="2009-02" db="EMBL/GenBank/DDBJ databases">
        <title>Annotation of Streptomyces hygroscopicus strain ATCC 53653.</title>
        <authorList>
            <consortium name="The Broad Institute Genome Sequencing Platform"/>
            <consortium name="Broad Institute Microbial Sequencing Center"/>
            <person name="Fischbach M."/>
            <person name="Godfrey P."/>
            <person name="Ward D."/>
            <person name="Young S."/>
            <person name="Zeng Q."/>
            <person name="Koehrsen M."/>
            <person name="Alvarado L."/>
            <person name="Berlin A.M."/>
            <person name="Bochicchio J."/>
            <person name="Borenstein D."/>
            <person name="Chapman S.B."/>
            <person name="Chen Z."/>
            <person name="Engels R."/>
            <person name="Freedman E."/>
            <person name="Gellesch M."/>
            <person name="Goldberg J."/>
            <person name="Griggs A."/>
            <person name="Gujja S."/>
            <person name="Heilman E.R."/>
            <person name="Heiman D.I."/>
            <person name="Hepburn T.A."/>
            <person name="Howarth C."/>
            <person name="Jen D."/>
            <person name="Larson L."/>
            <person name="Lewis B."/>
            <person name="Mehta T."/>
            <person name="Park D."/>
            <person name="Pearson M."/>
            <person name="Richards J."/>
            <person name="Roberts A."/>
            <person name="Saif S."/>
            <person name="Shea T.D."/>
            <person name="Shenoy N."/>
            <person name="Sisk P."/>
            <person name="Stolte C."/>
            <person name="Sykes S.N."/>
            <person name="Thomson T."/>
            <person name="Walk T."/>
            <person name="White J."/>
            <person name="Yandava C."/>
            <person name="Straight P."/>
            <person name="Clardy J."/>
            <person name="Hung D."/>
            <person name="Kolter R."/>
            <person name="Mekalanos J."/>
            <person name="Walker S."/>
            <person name="Walsh C.T."/>
            <person name="Wieland-Brown L.C."/>
            <person name="Haas B."/>
            <person name="Nusbaum C."/>
            <person name="Birren B."/>
        </authorList>
    </citation>
    <scope>NUCLEOTIDE SEQUENCE [LARGE SCALE GENOMIC DNA]</scope>
    <source>
        <strain evidence="2 3">ATCC 53653</strain>
    </source>
</reference>
<evidence type="ECO:0000313" key="2">
    <source>
        <dbReference type="EMBL" id="EFL22979.1"/>
    </source>
</evidence>
<dbReference type="HOGENOM" id="CLU_1854097_0_0_11"/>
<feature type="compositionally biased region" description="Basic and acidic residues" evidence="1">
    <location>
        <begin position="85"/>
        <end position="94"/>
    </location>
</feature>
<evidence type="ECO:0008006" key="4">
    <source>
        <dbReference type="Google" id="ProtNLM"/>
    </source>
</evidence>
<accession>D9WCQ0</accession>
<dbReference type="STRING" id="457427.SSOG_02693"/>
<feature type="compositionally biased region" description="Low complexity" evidence="1">
    <location>
        <begin position="124"/>
        <end position="138"/>
    </location>
</feature>
<sequence>MSTPTDIADTAAAAATLVRVEKGHADAEELAAVTAVLLARAAATAGHTRDGAAARPRSSAARWRRLERRPAFSAPHSWQGGRPYRIREIPRSTREGGGFSVCDAGSDTGGYRLVPAGRGPPEPGAANAAGPSARARPA</sequence>
<dbReference type="InterPro" id="IPR032716">
    <property type="entry name" value="ACC_epsilon"/>
</dbReference>
<dbReference type="AlphaFoldDB" id="D9WCQ0"/>
<dbReference type="EMBL" id="GG657754">
    <property type="protein sequence ID" value="EFL22979.1"/>
    <property type="molecule type" value="Genomic_DNA"/>
</dbReference>
<dbReference type="Proteomes" id="UP000003963">
    <property type="component" value="Unassembled WGS sequence"/>
</dbReference>
<proteinExistence type="predicted"/>
<evidence type="ECO:0000313" key="3">
    <source>
        <dbReference type="Proteomes" id="UP000003963"/>
    </source>
</evidence>
<dbReference type="GO" id="GO:0004658">
    <property type="term" value="F:propionyl-CoA carboxylase activity"/>
    <property type="evidence" value="ECO:0007669"/>
    <property type="project" value="InterPro"/>
</dbReference>
<gene>
    <name evidence="2" type="ORF">SSOG_02693</name>
</gene>
<dbReference type="Pfam" id="PF13822">
    <property type="entry name" value="ACC_epsilon"/>
    <property type="match status" value="1"/>
</dbReference>